<proteinExistence type="inferred from homology"/>
<dbReference type="InterPro" id="IPR035513">
    <property type="entry name" value="Invertase/methylesterase_inhib"/>
</dbReference>
<keyword evidence="8 14" id="KW-0063">Aspartyl esterase</keyword>
<evidence type="ECO:0000313" key="17">
    <source>
        <dbReference type="Proteomes" id="UP000504603"/>
    </source>
</evidence>
<evidence type="ECO:0000313" key="18">
    <source>
        <dbReference type="RefSeq" id="XP_022138456.1"/>
    </source>
</evidence>
<evidence type="ECO:0000256" key="15">
    <source>
        <dbReference type="SAM" id="Phobius"/>
    </source>
</evidence>
<dbReference type="PANTHER" id="PTHR31707">
    <property type="entry name" value="PECTINESTERASE"/>
    <property type="match status" value="1"/>
</dbReference>
<reference evidence="18" key="1">
    <citation type="submission" date="2025-08" db="UniProtKB">
        <authorList>
            <consortium name="RefSeq"/>
        </authorList>
    </citation>
    <scope>IDENTIFICATION</scope>
    <source>
        <strain evidence="18">OHB3-1</strain>
    </source>
</reference>
<dbReference type="InterPro" id="IPR006501">
    <property type="entry name" value="Pectinesterase_inhib_dom"/>
</dbReference>
<sequence length="556" mass="61251">MSGDDGGKKTIAIVSVCALVVVAMVVAVVVTNSKSAAPSGGEITTSTKAIKAICQPTDYKEICEESLTKEGVTSTDPKELVKSAFKIATDYVNGAIQNSTTLKELAKDPRANQALQNCRELLEFAIDDIKESFERIGTFQMGEVKTFVEDLKVWLSGAMTYEDTCLDGFENTTGEAGEKMKQFLKSSQQLTSNGLAMVTELSKTLGDLQLPTLGRRLMGEDGISEWVSDTNRRLLQAGPPAVKPNVVVAQDGSGKYKTINEALAEIPKNSNVTFVIHVKAGIYKEHVVITKAMTHVTMYGDGPTKTVVTGSLNYVDGIQTFKTASFAAIGANFFARDMGFENTAGPTKHQAVALRVQSDRSIFYNCRMDGYQDTLYTQAHRQFYRDCVITGTIDFVFGNAAAVFQNCQLVVRKPMDNQQCIVTAQGRLEEREPTALVFQSCHFTSDPAYYPHRAVNKAYLGRPWKAYSRTIIMQSKIDDLIQPEGWLPWMGTFGLDTLFYVEFQNTGPGANKSKRVEWAGIKEITPQQILAFTPKPFIDGDAWIKDKGIPYSSNMM</sequence>
<evidence type="ECO:0000256" key="4">
    <source>
        <dbReference type="ARBA" id="ARBA00007786"/>
    </source>
</evidence>
<keyword evidence="14" id="KW-0964">Secreted</keyword>
<evidence type="ECO:0000256" key="7">
    <source>
        <dbReference type="ARBA" id="ARBA00022801"/>
    </source>
</evidence>
<keyword evidence="10" id="KW-0325">Glycoprotein</keyword>
<dbReference type="UniPathway" id="UPA00545">
    <property type="reaction ID" value="UER00823"/>
</dbReference>
<feature type="active site" evidence="13">
    <location>
        <position position="394"/>
    </location>
</feature>
<keyword evidence="17" id="KW-1185">Reference proteome</keyword>
<evidence type="ECO:0000259" key="16">
    <source>
        <dbReference type="SMART" id="SM00856"/>
    </source>
</evidence>
<organism evidence="17 18">
    <name type="scientific">Momordica charantia</name>
    <name type="common">Bitter gourd</name>
    <name type="synonym">Balsam pear</name>
    <dbReference type="NCBI Taxonomy" id="3673"/>
    <lineage>
        <taxon>Eukaryota</taxon>
        <taxon>Viridiplantae</taxon>
        <taxon>Streptophyta</taxon>
        <taxon>Embryophyta</taxon>
        <taxon>Tracheophyta</taxon>
        <taxon>Spermatophyta</taxon>
        <taxon>Magnoliopsida</taxon>
        <taxon>eudicotyledons</taxon>
        <taxon>Gunneridae</taxon>
        <taxon>Pentapetalae</taxon>
        <taxon>rosids</taxon>
        <taxon>fabids</taxon>
        <taxon>Cucurbitales</taxon>
        <taxon>Cucurbitaceae</taxon>
        <taxon>Momordiceae</taxon>
        <taxon>Momordica</taxon>
    </lineage>
</organism>
<dbReference type="InterPro" id="IPR000070">
    <property type="entry name" value="Pectinesterase_cat"/>
</dbReference>
<dbReference type="InterPro" id="IPR011050">
    <property type="entry name" value="Pectin_lyase_fold/virulence"/>
</dbReference>
<keyword evidence="9" id="KW-1015">Disulfide bond</keyword>
<protein>
    <recommendedName>
        <fullName evidence="5 14">Pectinesterase</fullName>
        <ecNumber evidence="5 14">3.1.1.11</ecNumber>
    </recommendedName>
</protein>
<evidence type="ECO:0000256" key="14">
    <source>
        <dbReference type="RuleBase" id="RU000589"/>
    </source>
</evidence>
<evidence type="ECO:0000256" key="8">
    <source>
        <dbReference type="ARBA" id="ARBA00023085"/>
    </source>
</evidence>
<dbReference type="GO" id="GO:0045490">
    <property type="term" value="P:pectin catabolic process"/>
    <property type="evidence" value="ECO:0007669"/>
    <property type="project" value="UniProtKB-UniRule"/>
</dbReference>
<evidence type="ECO:0000256" key="12">
    <source>
        <dbReference type="ARBA" id="ARBA00057335"/>
    </source>
</evidence>
<dbReference type="GO" id="GO:0004857">
    <property type="term" value="F:enzyme inhibitor activity"/>
    <property type="evidence" value="ECO:0007669"/>
    <property type="project" value="InterPro"/>
</dbReference>
<evidence type="ECO:0000256" key="13">
    <source>
        <dbReference type="PROSITE-ProRule" id="PRU10040"/>
    </source>
</evidence>
<dbReference type="GO" id="GO:0042545">
    <property type="term" value="P:cell wall modification"/>
    <property type="evidence" value="ECO:0007669"/>
    <property type="project" value="UniProtKB-UniRule"/>
</dbReference>
<feature type="transmembrane region" description="Helical" evidence="15">
    <location>
        <begin position="12"/>
        <end position="30"/>
    </location>
</feature>
<dbReference type="PROSITE" id="PS00503">
    <property type="entry name" value="PECTINESTERASE_2"/>
    <property type="match status" value="1"/>
</dbReference>
<evidence type="ECO:0000256" key="5">
    <source>
        <dbReference type="ARBA" id="ARBA00013229"/>
    </source>
</evidence>
<keyword evidence="14" id="KW-0961">Cell wall biogenesis/degradation</keyword>
<dbReference type="InterPro" id="IPR018040">
    <property type="entry name" value="Pectinesterase_Tyr_AS"/>
</dbReference>
<comment type="similarity">
    <text evidence="3">In the N-terminal section; belongs to the PMEI family.</text>
</comment>
<gene>
    <name evidence="18" type="primary">LOC111009624</name>
</gene>
<evidence type="ECO:0000256" key="11">
    <source>
        <dbReference type="ARBA" id="ARBA00047928"/>
    </source>
</evidence>
<accession>A0A6J1C9S1</accession>
<evidence type="ECO:0000256" key="10">
    <source>
        <dbReference type="ARBA" id="ARBA00023180"/>
    </source>
</evidence>
<feature type="domain" description="Pectinesterase inhibitor" evidence="16">
    <location>
        <begin position="45"/>
        <end position="197"/>
    </location>
</feature>
<comment type="similarity">
    <text evidence="4">In the C-terminal section; belongs to the pectinesterase family.</text>
</comment>
<keyword evidence="15" id="KW-0472">Membrane</keyword>
<dbReference type="Pfam" id="PF04043">
    <property type="entry name" value="PMEI"/>
    <property type="match status" value="1"/>
</dbReference>
<dbReference type="NCBIfam" id="TIGR01614">
    <property type="entry name" value="PME_inhib"/>
    <property type="match status" value="1"/>
</dbReference>
<keyword evidence="15" id="KW-0812">Transmembrane</keyword>
<dbReference type="SUPFAM" id="SSF101148">
    <property type="entry name" value="Plant invertase/pectin methylesterase inhibitor"/>
    <property type="match status" value="1"/>
</dbReference>
<dbReference type="InterPro" id="IPR033131">
    <property type="entry name" value="Pectinesterase_Asp_AS"/>
</dbReference>
<evidence type="ECO:0000256" key="6">
    <source>
        <dbReference type="ARBA" id="ARBA00022512"/>
    </source>
</evidence>
<dbReference type="RefSeq" id="XP_022138456.1">
    <property type="nucleotide sequence ID" value="XM_022282764.1"/>
</dbReference>
<keyword evidence="6 14" id="KW-0134">Cell wall</keyword>
<evidence type="ECO:0000256" key="3">
    <source>
        <dbReference type="ARBA" id="ARBA00006027"/>
    </source>
</evidence>
<dbReference type="FunFam" id="2.160.20.10:FF:000001">
    <property type="entry name" value="Pectinesterase"/>
    <property type="match status" value="1"/>
</dbReference>
<comment type="pathway">
    <text evidence="2 14">Glycan metabolism; pectin degradation; 2-dehydro-3-deoxy-D-gluconate from pectin: step 1/5.</text>
</comment>
<dbReference type="SMART" id="SM00856">
    <property type="entry name" value="PMEI"/>
    <property type="match status" value="1"/>
</dbReference>
<comment type="function">
    <text evidence="12 14">Acts in the modification of cell walls via demethylesterification of cell wall pectin.</text>
</comment>
<dbReference type="SUPFAM" id="SSF51126">
    <property type="entry name" value="Pectin lyase-like"/>
    <property type="match status" value="1"/>
</dbReference>
<dbReference type="EC" id="3.1.1.11" evidence="5 14"/>
<dbReference type="FunFam" id="1.20.140.40:FF:000001">
    <property type="entry name" value="Pectinesterase"/>
    <property type="match status" value="1"/>
</dbReference>
<evidence type="ECO:0000256" key="1">
    <source>
        <dbReference type="ARBA" id="ARBA00004191"/>
    </source>
</evidence>
<dbReference type="CDD" id="cd15798">
    <property type="entry name" value="PMEI-like_3"/>
    <property type="match status" value="1"/>
</dbReference>
<name>A0A6J1C9S1_MOMCH</name>
<dbReference type="AlphaFoldDB" id="A0A6J1C9S1"/>
<dbReference type="GO" id="GO:0030599">
    <property type="term" value="F:pectinesterase activity"/>
    <property type="evidence" value="ECO:0007669"/>
    <property type="project" value="UniProtKB-UniRule"/>
</dbReference>
<dbReference type="GeneID" id="111009624"/>
<dbReference type="Proteomes" id="UP000504603">
    <property type="component" value="Unplaced"/>
</dbReference>
<evidence type="ECO:0000256" key="9">
    <source>
        <dbReference type="ARBA" id="ARBA00023157"/>
    </source>
</evidence>
<dbReference type="Gene3D" id="2.160.20.10">
    <property type="entry name" value="Single-stranded right-handed beta-helix, Pectin lyase-like"/>
    <property type="match status" value="1"/>
</dbReference>
<comment type="subcellular location">
    <subcellularLocation>
        <location evidence="1 14">Secreted</location>
        <location evidence="1 14">Cell wall</location>
    </subcellularLocation>
</comment>
<dbReference type="Gene3D" id="1.20.140.40">
    <property type="entry name" value="Invertase/pectin methylesterase inhibitor family protein"/>
    <property type="match status" value="1"/>
</dbReference>
<comment type="catalytic activity">
    <reaction evidence="11 14">
        <text>[(1-&gt;4)-alpha-D-galacturonosyl methyl ester](n) + n H2O = [(1-&gt;4)-alpha-D-galacturonosyl](n) + n methanol + n H(+)</text>
        <dbReference type="Rhea" id="RHEA:22380"/>
        <dbReference type="Rhea" id="RHEA-COMP:14570"/>
        <dbReference type="Rhea" id="RHEA-COMP:14573"/>
        <dbReference type="ChEBI" id="CHEBI:15377"/>
        <dbReference type="ChEBI" id="CHEBI:15378"/>
        <dbReference type="ChEBI" id="CHEBI:17790"/>
        <dbReference type="ChEBI" id="CHEBI:140522"/>
        <dbReference type="ChEBI" id="CHEBI:140523"/>
        <dbReference type="EC" id="3.1.1.11"/>
    </reaction>
</comment>
<dbReference type="PROSITE" id="PS00800">
    <property type="entry name" value="PECTINESTERASE_1"/>
    <property type="match status" value="1"/>
</dbReference>
<keyword evidence="7 14" id="KW-0378">Hydrolase</keyword>
<dbReference type="Pfam" id="PF01095">
    <property type="entry name" value="Pectinesterase"/>
    <property type="match status" value="1"/>
</dbReference>
<evidence type="ECO:0000256" key="2">
    <source>
        <dbReference type="ARBA" id="ARBA00005184"/>
    </source>
</evidence>
<keyword evidence="15" id="KW-1133">Transmembrane helix</keyword>
<dbReference type="InterPro" id="IPR012334">
    <property type="entry name" value="Pectin_lyas_fold"/>
</dbReference>